<dbReference type="EMBL" id="MCGO01000002">
    <property type="protein sequence ID" value="ORY53263.1"/>
    <property type="molecule type" value="Genomic_DNA"/>
</dbReference>
<comment type="caution">
    <text evidence="1">The sequence shown here is derived from an EMBL/GenBank/DDBJ whole genome shotgun (WGS) entry which is preliminary data.</text>
</comment>
<name>A0A1Y2D1U5_9FUNG</name>
<feature type="non-terminal residue" evidence="1">
    <location>
        <position position="92"/>
    </location>
</feature>
<gene>
    <name evidence="1" type="ORF">BCR33DRAFT_711594</name>
</gene>
<accession>A0A1Y2D1U5</accession>
<organism evidence="1 2">
    <name type="scientific">Rhizoclosmatium globosum</name>
    <dbReference type="NCBI Taxonomy" id="329046"/>
    <lineage>
        <taxon>Eukaryota</taxon>
        <taxon>Fungi</taxon>
        <taxon>Fungi incertae sedis</taxon>
        <taxon>Chytridiomycota</taxon>
        <taxon>Chytridiomycota incertae sedis</taxon>
        <taxon>Chytridiomycetes</taxon>
        <taxon>Chytridiales</taxon>
        <taxon>Chytriomycetaceae</taxon>
        <taxon>Rhizoclosmatium</taxon>
    </lineage>
</organism>
<reference evidence="1 2" key="1">
    <citation type="submission" date="2016-07" db="EMBL/GenBank/DDBJ databases">
        <title>Pervasive Adenine N6-methylation of Active Genes in Fungi.</title>
        <authorList>
            <consortium name="DOE Joint Genome Institute"/>
            <person name="Mondo S.J."/>
            <person name="Dannebaum R.O."/>
            <person name="Kuo R.C."/>
            <person name="Labutti K."/>
            <person name="Haridas S."/>
            <person name="Kuo A."/>
            <person name="Salamov A."/>
            <person name="Ahrendt S.R."/>
            <person name="Lipzen A."/>
            <person name="Sullivan W."/>
            <person name="Andreopoulos W.B."/>
            <person name="Clum A."/>
            <person name="Lindquist E."/>
            <person name="Daum C."/>
            <person name="Ramamoorthy G.K."/>
            <person name="Gryganskyi A."/>
            <person name="Culley D."/>
            <person name="Magnuson J.K."/>
            <person name="James T.Y."/>
            <person name="O'Malley M.A."/>
            <person name="Stajich J.E."/>
            <person name="Spatafora J.W."/>
            <person name="Visel A."/>
            <person name="Grigoriev I.V."/>
        </authorList>
    </citation>
    <scope>NUCLEOTIDE SEQUENCE [LARGE SCALE GENOMIC DNA]</scope>
    <source>
        <strain evidence="1 2">JEL800</strain>
    </source>
</reference>
<proteinExistence type="predicted"/>
<evidence type="ECO:0000313" key="2">
    <source>
        <dbReference type="Proteomes" id="UP000193642"/>
    </source>
</evidence>
<protein>
    <submittedName>
        <fullName evidence="1">Uncharacterized protein</fullName>
    </submittedName>
</protein>
<dbReference type="Proteomes" id="UP000193642">
    <property type="component" value="Unassembled WGS sequence"/>
</dbReference>
<sequence>MFFQPTNNPNRNSQKIGTKFSGVMRGVAAAFATDFDVFLKAEKTHIQNTERHFQEQKNVTRDFRTWAEKKEDDIRVRVCSPSSLQVLHVISA</sequence>
<keyword evidence="2" id="KW-1185">Reference proteome</keyword>
<evidence type="ECO:0000313" key="1">
    <source>
        <dbReference type="EMBL" id="ORY53263.1"/>
    </source>
</evidence>
<dbReference type="AlphaFoldDB" id="A0A1Y2D1U5"/>